<dbReference type="Pfam" id="PF13292">
    <property type="entry name" value="DXP_synthase_N"/>
    <property type="match status" value="1"/>
</dbReference>
<evidence type="ECO:0000256" key="8">
    <source>
        <dbReference type="ARBA" id="ARBA00023052"/>
    </source>
</evidence>
<dbReference type="AlphaFoldDB" id="A0A7W8D1I1"/>
<evidence type="ECO:0000256" key="10">
    <source>
        <dbReference type="HAMAP-Rule" id="MF_00315"/>
    </source>
</evidence>
<dbReference type="Gene3D" id="3.40.50.970">
    <property type="match status" value="2"/>
</dbReference>
<dbReference type="GO" id="GO:0030976">
    <property type="term" value="F:thiamine pyrophosphate binding"/>
    <property type="evidence" value="ECO:0007669"/>
    <property type="project" value="UniProtKB-UniRule"/>
</dbReference>
<dbReference type="InterPro" id="IPR009014">
    <property type="entry name" value="Transketo_C/PFOR_II"/>
</dbReference>
<dbReference type="InterPro" id="IPR049557">
    <property type="entry name" value="Transketolase_CS"/>
</dbReference>
<comment type="cofactor">
    <cofactor evidence="10">
        <name>Mg(2+)</name>
        <dbReference type="ChEBI" id="CHEBI:18420"/>
    </cofactor>
    <text evidence="10">Binds 1 Mg(2+) ion per subunit.</text>
</comment>
<dbReference type="GO" id="GO:0019288">
    <property type="term" value="P:isopentenyl diphosphate biosynthetic process, methylerythritol 4-phosphate pathway"/>
    <property type="evidence" value="ECO:0007669"/>
    <property type="project" value="TreeGrafter"/>
</dbReference>
<comment type="pathway">
    <text evidence="1 10">Metabolic intermediate biosynthesis; 1-deoxy-D-xylulose 5-phosphate biosynthesis; 1-deoxy-D-xylulose 5-phosphate from D-glyceraldehyde 3-phosphate and pyruvate: step 1/1.</text>
</comment>
<dbReference type="GO" id="GO:0008661">
    <property type="term" value="F:1-deoxy-D-xylulose-5-phosphate synthase activity"/>
    <property type="evidence" value="ECO:0007669"/>
    <property type="project" value="UniProtKB-UniRule"/>
</dbReference>
<dbReference type="SUPFAM" id="SSF52518">
    <property type="entry name" value="Thiamin diphosphate-binding fold (THDP-binding)"/>
    <property type="match status" value="2"/>
</dbReference>
<dbReference type="InterPro" id="IPR005475">
    <property type="entry name" value="Transketolase-like_Pyr-bd"/>
</dbReference>
<comment type="similarity">
    <text evidence="2 10">Belongs to the transketolase family. DXPS subfamily.</text>
</comment>
<evidence type="ECO:0000256" key="6">
    <source>
        <dbReference type="ARBA" id="ARBA00022842"/>
    </source>
</evidence>
<evidence type="ECO:0000256" key="5">
    <source>
        <dbReference type="ARBA" id="ARBA00022723"/>
    </source>
</evidence>
<dbReference type="GO" id="GO:0016114">
    <property type="term" value="P:terpenoid biosynthetic process"/>
    <property type="evidence" value="ECO:0007669"/>
    <property type="project" value="UniProtKB-UniRule"/>
</dbReference>
<dbReference type="EC" id="2.2.1.7" evidence="10"/>
<dbReference type="SUPFAM" id="SSF52922">
    <property type="entry name" value="TK C-terminal domain-like"/>
    <property type="match status" value="1"/>
</dbReference>
<dbReference type="SMART" id="SM00861">
    <property type="entry name" value="Transket_pyr"/>
    <property type="match status" value="1"/>
</dbReference>
<evidence type="ECO:0000313" key="12">
    <source>
        <dbReference type="EMBL" id="MBB5185326.1"/>
    </source>
</evidence>
<dbReference type="EMBL" id="JACHHD010000013">
    <property type="protein sequence ID" value="MBB5185326.1"/>
    <property type="molecule type" value="Genomic_DNA"/>
</dbReference>
<gene>
    <name evidence="10" type="primary">dxs</name>
    <name evidence="12" type="ORF">HNQ43_001380</name>
</gene>
<comment type="cofactor">
    <cofactor evidence="10">
        <name>thiamine diphosphate</name>
        <dbReference type="ChEBI" id="CHEBI:58937"/>
    </cofactor>
    <text evidence="10">Binds 1 thiamine pyrophosphate per subunit.</text>
</comment>
<feature type="domain" description="Transketolase-like pyrimidine-binding" evidence="11">
    <location>
        <begin position="316"/>
        <end position="479"/>
    </location>
</feature>
<comment type="function">
    <text evidence="10">Catalyzes the acyloin condensation reaction between C atoms 2 and 3 of pyruvate and glyceraldehyde 3-phosphate to yield 1-deoxy-D-xylulose-5-phosphate (DXP).</text>
</comment>
<feature type="binding site" evidence="10">
    <location>
        <begin position="145"/>
        <end position="146"/>
    </location>
    <ligand>
        <name>thiamine diphosphate</name>
        <dbReference type="ChEBI" id="CHEBI:58937"/>
    </ligand>
</feature>
<comment type="catalytic activity">
    <reaction evidence="10">
        <text>D-glyceraldehyde 3-phosphate + pyruvate + H(+) = 1-deoxy-D-xylulose 5-phosphate + CO2</text>
        <dbReference type="Rhea" id="RHEA:12605"/>
        <dbReference type="ChEBI" id="CHEBI:15361"/>
        <dbReference type="ChEBI" id="CHEBI:15378"/>
        <dbReference type="ChEBI" id="CHEBI:16526"/>
        <dbReference type="ChEBI" id="CHEBI:57792"/>
        <dbReference type="ChEBI" id="CHEBI:59776"/>
        <dbReference type="EC" id="2.2.1.7"/>
    </reaction>
</comment>
<keyword evidence="8 10" id="KW-0786">Thiamine pyrophosphate</keyword>
<keyword evidence="7 10" id="KW-0784">Thiamine biosynthesis</keyword>
<dbReference type="InterPro" id="IPR029061">
    <property type="entry name" value="THDP-binding"/>
</dbReference>
<dbReference type="GO" id="GO:0009228">
    <property type="term" value="P:thiamine biosynthetic process"/>
    <property type="evidence" value="ECO:0007669"/>
    <property type="project" value="UniProtKB-UniRule"/>
</dbReference>
<evidence type="ECO:0000256" key="9">
    <source>
        <dbReference type="ARBA" id="ARBA00023229"/>
    </source>
</evidence>
<evidence type="ECO:0000256" key="2">
    <source>
        <dbReference type="ARBA" id="ARBA00011081"/>
    </source>
</evidence>
<sequence length="619" mass="69489">MQIYDIKDPSQIKNLSMKQLDVLAQDIRHFLIQNISKTGGHLSSNLGIVEITIAMHYVFSSPKDKMIFDVGHQSYVHKILTGRSTKFATLRKLNGLSGYQKRSESPHDCWEAGHSSTSLSAALGYAIARDVQHQNYEVIAVIGDGALAGGMSLEALNDIGAQKRKMIIIFNDNAMSISKNRGGVEKRITSIRSSHLYRSMKNDIKVTLPHNKMGDETLKVFSSIRDRIKSGLIDAPLFQEFNLDYLGPVDGHNIPALIKVFEAAKEHDGPIVVHVRTKKGKGYRYAEQDKIGQWHGVSPFNIQTGQPLMKLPINEKTWSNIISDGLIELAKKNKDVVAITPAMAQGSKLLKFAKLFPDRFFDCGIAEEHAITMAGAMSLGGLRPFVSIYSSFLQRAYDQMNHDLGRMDLPVVIGIDRAGLVGDDGETHQGVFDISFLRSIPNLILSQPKDAQEAYDLLYTAFATKHPFCIRYPRGQTAVTDKIDFHLISIGSWERFDIGSDPKAIIISYGPDVDRIIHTIHENNLSMIVVNARFFKPIDQEMCKELFNLDLPIYVYETDVKIGGLSSAVLEYQNEIENHIHILGIDDHYVQHGSIRSLRKKEHIDLESLFREIERYGQD</sequence>
<evidence type="ECO:0000256" key="7">
    <source>
        <dbReference type="ARBA" id="ARBA00022977"/>
    </source>
</evidence>
<dbReference type="InterPro" id="IPR005477">
    <property type="entry name" value="Dxylulose-5-P_synthase"/>
</dbReference>
<feature type="binding site" evidence="10">
    <location>
        <position position="173"/>
    </location>
    <ligand>
        <name>Mg(2+)</name>
        <dbReference type="ChEBI" id="CHEBI:18420"/>
    </ligand>
</feature>
<dbReference type="NCBIfam" id="NF003933">
    <property type="entry name" value="PRK05444.2-2"/>
    <property type="match status" value="1"/>
</dbReference>
<dbReference type="CDD" id="cd07033">
    <property type="entry name" value="TPP_PYR_DXS_TK_like"/>
    <property type="match status" value="1"/>
</dbReference>
<dbReference type="Pfam" id="PF02779">
    <property type="entry name" value="Transket_pyr"/>
    <property type="match status" value="1"/>
</dbReference>
<proteinExistence type="inferred from homology"/>
<dbReference type="GO" id="GO:0000287">
    <property type="term" value="F:magnesium ion binding"/>
    <property type="evidence" value="ECO:0007669"/>
    <property type="project" value="UniProtKB-UniRule"/>
</dbReference>
<feature type="binding site" evidence="10">
    <location>
        <position position="144"/>
    </location>
    <ligand>
        <name>Mg(2+)</name>
        <dbReference type="ChEBI" id="CHEBI:18420"/>
    </ligand>
</feature>
<evidence type="ECO:0000313" key="13">
    <source>
        <dbReference type="Proteomes" id="UP000521313"/>
    </source>
</evidence>
<dbReference type="InterPro" id="IPR020826">
    <property type="entry name" value="Transketolase_BS"/>
</dbReference>
<comment type="subunit">
    <text evidence="3 10">Homodimer.</text>
</comment>
<dbReference type="PROSITE" id="PS00801">
    <property type="entry name" value="TRANSKETOLASE_1"/>
    <property type="match status" value="1"/>
</dbReference>
<dbReference type="GO" id="GO:0005829">
    <property type="term" value="C:cytosol"/>
    <property type="evidence" value="ECO:0007669"/>
    <property type="project" value="TreeGrafter"/>
</dbReference>
<keyword evidence="5 10" id="KW-0479">Metal-binding</keyword>
<dbReference type="Proteomes" id="UP000521313">
    <property type="component" value="Unassembled WGS sequence"/>
</dbReference>
<keyword evidence="9 10" id="KW-0414">Isoprene biosynthesis</keyword>
<dbReference type="InterPro" id="IPR033248">
    <property type="entry name" value="Transketolase_C"/>
</dbReference>
<evidence type="ECO:0000256" key="1">
    <source>
        <dbReference type="ARBA" id="ARBA00004980"/>
    </source>
</evidence>
<organism evidence="12 13">
    <name type="scientific">Faecalicoccus acidiformans</name>
    <dbReference type="NCBI Taxonomy" id="915173"/>
    <lineage>
        <taxon>Bacteria</taxon>
        <taxon>Bacillati</taxon>
        <taxon>Bacillota</taxon>
        <taxon>Erysipelotrichia</taxon>
        <taxon>Erysipelotrichales</taxon>
        <taxon>Erysipelotrichaceae</taxon>
        <taxon>Faecalicoccus</taxon>
    </lineage>
</organism>
<accession>A0A7W8D1I1</accession>
<dbReference type="PANTHER" id="PTHR43322:SF5">
    <property type="entry name" value="1-DEOXY-D-XYLULOSE-5-PHOSPHATE SYNTHASE, CHLOROPLASTIC"/>
    <property type="match status" value="1"/>
</dbReference>
<feature type="binding site" evidence="10">
    <location>
        <position position="72"/>
    </location>
    <ligand>
        <name>thiamine diphosphate</name>
        <dbReference type="ChEBI" id="CHEBI:58937"/>
    </ligand>
</feature>
<feature type="binding site" evidence="10">
    <location>
        <position position="283"/>
    </location>
    <ligand>
        <name>thiamine diphosphate</name>
        <dbReference type="ChEBI" id="CHEBI:58937"/>
    </ligand>
</feature>
<dbReference type="PANTHER" id="PTHR43322">
    <property type="entry name" value="1-D-DEOXYXYLULOSE 5-PHOSPHATE SYNTHASE-RELATED"/>
    <property type="match status" value="1"/>
</dbReference>
<dbReference type="CDD" id="cd02007">
    <property type="entry name" value="TPP_DXS"/>
    <property type="match status" value="1"/>
</dbReference>
<evidence type="ECO:0000259" key="11">
    <source>
        <dbReference type="SMART" id="SM00861"/>
    </source>
</evidence>
<dbReference type="RefSeq" id="WP_183376165.1">
    <property type="nucleotide sequence ID" value="NZ_CALVCN010000044.1"/>
</dbReference>
<feature type="binding site" evidence="10">
    <location>
        <position position="367"/>
    </location>
    <ligand>
        <name>thiamine diphosphate</name>
        <dbReference type="ChEBI" id="CHEBI:58937"/>
    </ligand>
</feature>
<dbReference type="HAMAP" id="MF_00315">
    <property type="entry name" value="DXP_synth"/>
    <property type="match status" value="1"/>
</dbReference>
<keyword evidence="6 10" id="KW-0460">Magnesium</keyword>
<feature type="binding site" evidence="10">
    <location>
        <begin position="113"/>
        <end position="115"/>
    </location>
    <ligand>
        <name>thiamine diphosphate</name>
        <dbReference type="ChEBI" id="CHEBI:58937"/>
    </ligand>
</feature>
<comment type="caution">
    <text evidence="12">The sequence shown here is derived from an EMBL/GenBank/DDBJ whole genome shotgun (WGS) entry which is preliminary data.</text>
</comment>
<reference evidence="12 13" key="1">
    <citation type="submission" date="2020-08" db="EMBL/GenBank/DDBJ databases">
        <title>Genomic Encyclopedia of Type Strains, Phase IV (KMG-IV): sequencing the most valuable type-strain genomes for metagenomic binning, comparative biology and taxonomic classification.</title>
        <authorList>
            <person name="Goeker M."/>
        </authorList>
    </citation>
    <scope>NUCLEOTIDE SEQUENCE [LARGE SCALE GENOMIC DNA]</scope>
    <source>
        <strain evidence="12 13">DSM 26963</strain>
    </source>
</reference>
<dbReference type="Pfam" id="PF02780">
    <property type="entry name" value="Transketolase_C"/>
    <property type="match status" value="1"/>
</dbReference>
<evidence type="ECO:0000256" key="3">
    <source>
        <dbReference type="ARBA" id="ARBA00011738"/>
    </source>
</evidence>
<evidence type="ECO:0000256" key="4">
    <source>
        <dbReference type="ARBA" id="ARBA00022679"/>
    </source>
</evidence>
<dbReference type="PROSITE" id="PS00802">
    <property type="entry name" value="TRANSKETOLASE_2"/>
    <property type="match status" value="1"/>
</dbReference>
<feature type="binding site" evidence="10">
    <location>
        <position position="173"/>
    </location>
    <ligand>
        <name>thiamine diphosphate</name>
        <dbReference type="ChEBI" id="CHEBI:58937"/>
    </ligand>
</feature>
<keyword evidence="4 10" id="KW-0808">Transferase</keyword>
<dbReference type="Gene3D" id="3.40.50.920">
    <property type="match status" value="1"/>
</dbReference>
<dbReference type="UniPathway" id="UPA00064">
    <property type="reaction ID" value="UER00091"/>
</dbReference>
<name>A0A7W8D1I1_9FIRM</name>
<protein>
    <recommendedName>
        <fullName evidence="10">1-deoxy-D-xylulose-5-phosphate synthase</fullName>
        <ecNumber evidence="10">2.2.1.7</ecNumber>
    </recommendedName>
    <alternativeName>
        <fullName evidence="10">1-deoxyxylulose-5-phosphate synthase</fullName>
        <shortName evidence="10">DXP synthase</shortName>
        <shortName evidence="10">DXPS</shortName>
    </alternativeName>
</protein>
<dbReference type="NCBIfam" id="TIGR00204">
    <property type="entry name" value="dxs"/>
    <property type="match status" value="1"/>
</dbReference>